<evidence type="ECO:0000313" key="2">
    <source>
        <dbReference type="Proteomes" id="UP000317646"/>
    </source>
</evidence>
<dbReference type="OrthoDB" id="881981at2"/>
<evidence type="ECO:0000313" key="1">
    <source>
        <dbReference type="EMBL" id="TPG65296.1"/>
    </source>
</evidence>
<dbReference type="EMBL" id="RCYZ01000005">
    <property type="protein sequence ID" value="TPG65296.1"/>
    <property type="molecule type" value="Genomic_DNA"/>
</dbReference>
<dbReference type="Proteomes" id="UP000317646">
    <property type="component" value="Unassembled WGS sequence"/>
</dbReference>
<protein>
    <submittedName>
        <fullName evidence="1">Uncharacterized protein</fullName>
    </submittedName>
</protein>
<comment type="caution">
    <text evidence="1">The sequence shown here is derived from an EMBL/GenBank/DDBJ whole genome shotgun (WGS) entry which is preliminary data.</text>
</comment>
<name>A0A502GWE8_9BACT</name>
<gene>
    <name evidence="1" type="ORF">EAH73_12470</name>
</gene>
<organism evidence="1 2">
    <name type="scientific">Hymenobacter nivis</name>
    <dbReference type="NCBI Taxonomy" id="1850093"/>
    <lineage>
        <taxon>Bacteria</taxon>
        <taxon>Pseudomonadati</taxon>
        <taxon>Bacteroidota</taxon>
        <taxon>Cytophagia</taxon>
        <taxon>Cytophagales</taxon>
        <taxon>Hymenobacteraceae</taxon>
        <taxon>Hymenobacter</taxon>
    </lineage>
</organism>
<dbReference type="RefSeq" id="WP_161599529.1">
    <property type="nucleotide sequence ID" value="NZ_RCYZ01000005.1"/>
</dbReference>
<keyword evidence="2" id="KW-1185">Reference proteome</keyword>
<accession>A0A502GWE8</accession>
<proteinExistence type="predicted"/>
<feature type="non-terminal residue" evidence="1">
    <location>
        <position position="1"/>
    </location>
</feature>
<dbReference type="AlphaFoldDB" id="A0A502GWE8"/>
<reference evidence="1 2" key="1">
    <citation type="journal article" date="2019" name="Environ. Microbiol.">
        <title>Species interactions and distinct microbial communities in high Arctic permafrost affected cryosols are associated with the CH4 and CO2 gas fluxes.</title>
        <authorList>
            <person name="Altshuler I."/>
            <person name="Hamel J."/>
            <person name="Turney S."/>
            <person name="Magnuson E."/>
            <person name="Levesque R."/>
            <person name="Greer C."/>
            <person name="Whyte L.G."/>
        </authorList>
    </citation>
    <scope>NUCLEOTIDE SEQUENCE [LARGE SCALE GENOMIC DNA]</scope>
    <source>
        <strain evidence="1 2">S9.2P</strain>
    </source>
</reference>
<sequence>RAVTVTDGVRHLVRDNYLEVRIHRSLETDAIEAYSGRGLDMYRFGEESIFVSEALKEAFKEVSPQGLRFSLGFSEFAA</sequence>